<sequence>MTACSISRRISGWCGSCLPVAPIAEVEVDPIIRAALERYLEIVSEASRYIPPEMQQTYGSDVPWRAVADLGNILRHAYHMTDLPALWRIYQQDLDPLEAVVKAMLADLDPDAPTLPAPPKS</sequence>
<proteinExistence type="predicted"/>
<dbReference type="KEGG" id="dea:FPZ08_05675"/>
<accession>A0A5B8LSQ2</accession>
<gene>
    <name evidence="4" type="ORF">FPZ08_05675</name>
</gene>
<dbReference type="GO" id="GO:0004540">
    <property type="term" value="F:RNA nuclease activity"/>
    <property type="evidence" value="ECO:0007669"/>
    <property type="project" value="InterPro"/>
</dbReference>
<evidence type="ECO:0000256" key="1">
    <source>
        <dbReference type="ARBA" id="ARBA00022649"/>
    </source>
</evidence>
<keyword evidence="3" id="KW-0378">Hydrolase</keyword>
<keyword evidence="2" id="KW-0540">Nuclease</keyword>
<evidence type="ECO:0000256" key="3">
    <source>
        <dbReference type="ARBA" id="ARBA00022801"/>
    </source>
</evidence>
<organism evidence="4 5">
    <name type="scientific">Devosia ginsengisoli</name>
    <dbReference type="NCBI Taxonomy" id="400770"/>
    <lineage>
        <taxon>Bacteria</taxon>
        <taxon>Pseudomonadati</taxon>
        <taxon>Pseudomonadota</taxon>
        <taxon>Alphaproteobacteria</taxon>
        <taxon>Hyphomicrobiales</taxon>
        <taxon>Devosiaceae</taxon>
        <taxon>Devosia</taxon>
    </lineage>
</organism>
<dbReference type="EMBL" id="CP042304">
    <property type="protein sequence ID" value="QDZ10280.1"/>
    <property type="molecule type" value="Genomic_DNA"/>
</dbReference>
<keyword evidence="5" id="KW-1185">Reference proteome</keyword>
<evidence type="ECO:0000313" key="4">
    <source>
        <dbReference type="EMBL" id="QDZ10280.1"/>
    </source>
</evidence>
<dbReference type="GO" id="GO:0016787">
    <property type="term" value="F:hydrolase activity"/>
    <property type="evidence" value="ECO:0007669"/>
    <property type="project" value="UniProtKB-KW"/>
</dbReference>
<dbReference type="InterPro" id="IPR008201">
    <property type="entry name" value="HepT-like"/>
</dbReference>
<name>A0A5B8LSQ2_9HYPH</name>
<protein>
    <submittedName>
        <fullName evidence="4">DUF86 domain-containing protein</fullName>
    </submittedName>
</protein>
<keyword evidence="1" id="KW-1277">Toxin-antitoxin system</keyword>
<dbReference type="OrthoDB" id="4829434at2"/>
<dbReference type="Proteomes" id="UP000315364">
    <property type="component" value="Chromosome"/>
</dbReference>
<reference evidence="4 5" key="1">
    <citation type="submission" date="2019-07" db="EMBL/GenBank/DDBJ databases">
        <title>Full genome sequence of Devosia sp. Gsoil 520.</title>
        <authorList>
            <person name="Im W.-T."/>
        </authorList>
    </citation>
    <scope>NUCLEOTIDE SEQUENCE [LARGE SCALE GENOMIC DNA]</scope>
    <source>
        <strain evidence="4 5">Gsoil 520</strain>
    </source>
</reference>
<dbReference type="GO" id="GO:0110001">
    <property type="term" value="C:toxin-antitoxin complex"/>
    <property type="evidence" value="ECO:0007669"/>
    <property type="project" value="InterPro"/>
</dbReference>
<evidence type="ECO:0000313" key="5">
    <source>
        <dbReference type="Proteomes" id="UP000315364"/>
    </source>
</evidence>
<dbReference type="Pfam" id="PF01934">
    <property type="entry name" value="HepT-like"/>
    <property type="match status" value="1"/>
</dbReference>
<dbReference type="AlphaFoldDB" id="A0A5B8LSQ2"/>
<evidence type="ECO:0000256" key="2">
    <source>
        <dbReference type="ARBA" id="ARBA00022722"/>
    </source>
</evidence>